<organism evidence="3 4">
    <name type="scientific">Aerosticca soli</name>
    <dbReference type="NCBI Taxonomy" id="2010829"/>
    <lineage>
        <taxon>Bacteria</taxon>
        <taxon>Pseudomonadati</taxon>
        <taxon>Pseudomonadota</taxon>
        <taxon>Gammaproteobacteria</taxon>
        <taxon>Lysobacterales</taxon>
        <taxon>Rhodanobacteraceae</taxon>
        <taxon>Aerosticca</taxon>
    </lineage>
</organism>
<dbReference type="InterPro" id="IPR005545">
    <property type="entry name" value="YCII"/>
</dbReference>
<dbReference type="EMBL" id="AP018560">
    <property type="protein sequence ID" value="BBD80000.1"/>
    <property type="molecule type" value="Genomic_DNA"/>
</dbReference>
<dbReference type="InterPro" id="IPR051807">
    <property type="entry name" value="Sec-metab_biosynth-assoc"/>
</dbReference>
<dbReference type="Proteomes" id="UP000270530">
    <property type="component" value="Chromosome"/>
</dbReference>
<gene>
    <name evidence="3" type="ORF">ALSL_1343</name>
</gene>
<evidence type="ECO:0000313" key="4">
    <source>
        <dbReference type="Proteomes" id="UP000270530"/>
    </source>
</evidence>
<evidence type="ECO:0000259" key="2">
    <source>
        <dbReference type="Pfam" id="PF03795"/>
    </source>
</evidence>
<keyword evidence="4" id="KW-1185">Reference proteome</keyword>
<proteinExistence type="inferred from homology"/>
<evidence type="ECO:0000256" key="1">
    <source>
        <dbReference type="ARBA" id="ARBA00007689"/>
    </source>
</evidence>
<comment type="similarity">
    <text evidence="1">Belongs to the YciI family.</text>
</comment>
<dbReference type="AlphaFoldDB" id="A0A2Z6E4J6"/>
<dbReference type="Gene3D" id="3.30.70.1060">
    <property type="entry name" value="Dimeric alpha+beta barrel"/>
    <property type="match status" value="1"/>
</dbReference>
<dbReference type="PANTHER" id="PTHR33606">
    <property type="entry name" value="PROTEIN YCII"/>
    <property type="match status" value="1"/>
</dbReference>
<evidence type="ECO:0000313" key="3">
    <source>
        <dbReference type="EMBL" id="BBD80000.1"/>
    </source>
</evidence>
<reference evidence="4" key="2">
    <citation type="submission" date="2018-06" db="EMBL/GenBank/DDBJ databases">
        <title>Genome sequence of Rhodanobacteraceae bacterium strain Dysh456.</title>
        <authorList>
            <person name="Fukui M."/>
        </authorList>
    </citation>
    <scope>NUCLEOTIDE SEQUENCE [LARGE SCALE GENOMIC DNA]</scope>
    <source>
        <strain evidence="4">Dysh456</strain>
    </source>
</reference>
<accession>A0A2Z6E4J6</accession>
<dbReference type="KEGG" id="rbd:ALSL_1343"/>
<dbReference type="SUPFAM" id="SSF54909">
    <property type="entry name" value="Dimeric alpha+beta barrel"/>
    <property type="match status" value="1"/>
</dbReference>
<reference evidence="4" key="1">
    <citation type="submission" date="2018-04" db="EMBL/GenBank/DDBJ databases">
        <authorList>
            <person name="Watanabe M."/>
            <person name="Kojima H."/>
        </authorList>
    </citation>
    <scope>NUCLEOTIDE SEQUENCE [LARGE SCALE GENOMIC DNA]</scope>
    <source>
        <strain evidence="4">Dysh456</strain>
    </source>
</reference>
<dbReference type="PANTHER" id="PTHR33606:SF3">
    <property type="entry name" value="PROTEIN YCII"/>
    <property type="match status" value="1"/>
</dbReference>
<protein>
    <submittedName>
        <fullName evidence="3">YciL protein</fullName>
    </submittedName>
</protein>
<feature type="domain" description="YCII-related" evidence="2">
    <location>
        <begin position="17"/>
        <end position="111"/>
    </location>
</feature>
<name>A0A2Z6E4J6_9GAMM</name>
<dbReference type="NCBIfam" id="NF008473">
    <property type="entry name" value="PRK11370.1"/>
    <property type="match status" value="1"/>
</dbReference>
<dbReference type="Pfam" id="PF03795">
    <property type="entry name" value="YCII"/>
    <property type="match status" value="1"/>
</dbReference>
<sequence>MAAGYNDYSFPLRARAMWFAIIATEHPDSLAARQAARPAHIARVKELLDQGRLLLGGPFPAIEAEDPGPAGFTGSLIVAEFPSLAEAERWAAEDPFVAAGVYANITVKPFRKTLP</sequence>
<dbReference type="InterPro" id="IPR011008">
    <property type="entry name" value="Dimeric_a/b-barrel"/>
</dbReference>